<dbReference type="PRINTS" id="PR01590">
    <property type="entry name" value="HTHFIS"/>
</dbReference>
<dbReference type="Gene3D" id="3.30.450.20">
    <property type="entry name" value="PAS domain"/>
    <property type="match status" value="1"/>
</dbReference>
<keyword evidence="2" id="KW-0067">ATP-binding</keyword>
<dbReference type="InterPro" id="IPR009057">
    <property type="entry name" value="Homeodomain-like_sf"/>
</dbReference>
<dbReference type="InterPro" id="IPR003593">
    <property type="entry name" value="AAA+_ATPase"/>
</dbReference>
<keyword evidence="1" id="KW-0547">Nucleotide-binding</keyword>
<accession>A0ABS5PKM8</accession>
<protein>
    <submittedName>
        <fullName evidence="7">Sigma 54-interacting transcriptional regulator</fullName>
    </submittedName>
</protein>
<feature type="domain" description="Sigma-54 factor interaction" evidence="6">
    <location>
        <begin position="159"/>
        <end position="388"/>
    </location>
</feature>
<dbReference type="RefSeq" id="WP_213235193.1">
    <property type="nucleotide sequence ID" value="NZ_JAHBCL010000002.1"/>
</dbReference>
<dbReference type="SUPFAM" id="SSF46689">
    <property type="entry name" value="Homeodomain-like"/>
    <property type="match status" value="1"/>
</dbReference>
<dbReference type="Pfam" id="PF00158">
    <property type="entry name" value="Sigma54_activat"/>
    <property type="match status" value="1"/>
</dbReference>
<evidence type="ECO:0000313" key="7">
    <source>
        <dbReference type="EMBL" id="MBS7525412.1"/>
    </source>
</evidence>
<keyword evidence="5" id="KW-0804">Transcription</keyword>
<dbReference type="InterPro" id="IPR035965">
    <property type="entry name" value="PAS-like_dom_sf"/>
</dbReference>
<dbReference type="InterPro" id="IPR027417">
    <property type="entry name" value="P-loop_NTPase"/>
</dbReference>
<sequence length="471" mass="53671">MNEYMLNQKLDKFMEDIPASLFNELSLPINFVDHNCNILVMNRAFVEYLNLPLKDTVGQNLVDIDNTTRFPVVLQTGIPEIGHKHRFKSGQEAIVDRIPIFDGDRVIGGAGIVFMDNLPPDCIENKIRCSIIRKIRPDYPFDKITDGGPNQAKYTFDDIISKSKLIMHFKQRARSFAKTDLPVLITGESGVGKELFAHAIHNASKRSDKPFVSINCAAIPDTLIESELFGYEAGSFTGASKQGKIGKFEMAQGGTIFLDEIGELPPMMQSKLLRVLQENQIEKIGSSESREIDVRVIAATNVDLLENIENKTFRSDLYYRLNVLNLNIPSLRERSEDIPLLIEHFKSLFYQKNGIYKVFSKEALRILTAYGWPGNVRELKNIVYRLMVIAEAETINHELIPKDILEAHFSLYADQYDPNDLLENRSTLNHIMREIESQIIEDTLKLCDNNKSRAADLLGIKRMTLYRKLKK</sequence>
<keyword evidence="3" id="KW-0805">Transcription regulation</keyword>
<dbReference type="Pfam" id="PF25601">
    <property type="entry name" value="AAA_lid_14"/>
    <property type="match status" value="1"/>
</dbReference>
<evidence type="ECO:0000256" key="2">
    <source>
        <dbReference type="ARBA" id="ARBA00022840"/>
    </source>
</evidence>
<proteinExistence type="predicted"/>
<evidence type="ECO:0000256" key="1">
    <source>
        <dbReference type="ARBA" id="ARBA00022741"/>
    </source>
</evidence>
<dbReference type="SUPFAM" id="SSF55785">
    <property type="entry name" value="PYP-like sensor domain (PAS domain)"/>
    <property type="match status" value="1"/>
</dbReference>
<keyword evidence="4" id="KW-0238">DNA-binding</keyword>
<dbReference type="CDD" id="cd00009">
    <property type="entry name" value="AAA"/>
    <property type="match status" value="1"/>
</dbReference>
<keyword evidence="8" id="KW-1185">Reference proteome</keyword>
<dbReference type="InterPro" id="IPR058031">
    <property type="entry name" value="AAA_lid_NorR"/>
</dbReference>
<dbReference type="InterPro" id="IPR002078">
    <property type="entry name" value="Sigma_54_int"/>
</dbReference>
<dbReference type="Gene3D" id="1.10.8.60">
    <property type="match status" value="1"/>
</dbReference>
<dbReference type="SMART" id="SM00382">
    <property type="entry name" value="AAA"/>
    <property type="match status" value="1"/>
</dbReference>
<dbReference type="InterPro" id="IPR025662">
    <property type="entry name" value="Sigma_54_int_dom_ATP-bd_1"/>
</dbReference>
<dbReference type="InterPro" id="IPR025943">
    <property type="entry name" value="Sigma_54_int_dom_ATP-bd_2"/>
</dbReference>
<dbReference type="PANTHER" id="PTHR32071">
    <property type="entry name" value="TRANSCRIPTIONAL REGULATORY PROTEIN"/>
    <property type="match status" value="1"/>
</dbReference>
<dbReference type="PROSITE" id="PS00676">
    <property type="entry name" value="SIGMA54_INTERACT_2"/>
    <property type="match status" value="1"/>
</dbReference>
<dbReference type="EMBL" id="JAHBCL010000002">
    <property type="protein sequence ID" value="MBS7525412.1"/>
    <property type="molecule type" value="Genomic_DNA"/>
</dbReference>
<name>A0ABS5PKM8_9FIRM</name>
<dbReference type="SUPFAM" id="SSF52540">
    <property type="entry name" value="P-loop containing nucleoside triphosphate hydrolases"/>
    <property type="match status" value="1"/>
</dbReference>
<dbReference type="InterPro" id="IPR025944">
    <property type="entry name" value="Sigma_54_int_dom_CS"/>
</dbReference>
<dbReference type="PANTHER" id="PTHR32071:SF57">
    <property type="entry name" value="C4-DICARBOXYLATE TRANSPORT TRANSCRIPTIONAL REGULATORY PROTEIN DCTD"/>
    <property type="match status" value="1"/>
</dbReference>
<dbReference type="PROSITE" id="PS00688">
    <property type="entry name" value="SIGMA54_INTERACT_3"/>
    <property type="match status" value="1"/>
</dbReference>
<comment type="caution">
    <text evidence="7">The sequence shown here is derived from an EMBL/GenBank/DDBJ whole genome shotgun (WGS) entry which is preliminary data.</text>
</comment>
<evidence type="ECO:0000259" key="6">
    <source>
        <dbReference type="PROSITE" id="PS50045"/>
    </source>
</evidence>
<evidence type="ECO:0000313" key="8">
    <source>
        <dbReference type="Proteomes" id="UP000746471"/>
    </source>
</evidence>
<evidence type="ECO:0000256" key="4">
    <source>
        <dbReference type="ARBA" id="ARBA00023125"/>
    </source>
</evidence>
<dbReference type="Gene3D" id="1.10.10.60">
    <property type="entry name" value="Homeodomain-like"/>
    <property type="match status" value="1"/>
</dbReference>
<organism evidence="7 8">
    <name type="scientific">Fusibacter paucivorans</name>
    <dbReference type="NCBI Taxonomy" id="76009"/>
    <lineage>
        <taxon>Bacteria</taxon>
        <taxon>Bacillati</taxon>
        <taxon>Bacillota</taxon>
        <taxon>Clostridia</taxon>
        <taxon>Eubacteriales</taxon>
        <taxon>Eubacteriales Family XII. Incertae Sedis</taxon>
        <taxon>Fusibacter</taxon>
    </lineage>
</organism>
<dbReference type="InterPro" id="IPR002197">
    <property type="entry name" value="HTH_Fis"/>
</dbReference>
<dbReference type="Gene3D" id="3.40.50.300">
    <property type="entry name" value="P-loop containing nucleotide triphosphate hydrolases"/>
    <property type="match status" value="1"/>
</dbReference>
<gene>
    <name evidence="7" type="ORF">KHM83_01830</name>
</gene>
<dbReference type="PROSITE" id="PS00675">
    <property type="entry name" value="SIGMA54_INTERACT_1"/>
    <property type="match status" value="1"/>
</dbReference>
<dbReference type="Proteomes" id="UP000746471">
    <property type="component" value="Unassembled WGS sequence"/>
</dbReference>
<reference evidence="7 8" key="1">
    <citation type="submission" date="2021-05" db="EMBL/GenBank/DDBJ databases">
        <title>Fusibacter ferrireducens sp. nov., an anaerobic, sulfur- and Fe-reducing bacterium isolated from the mangrove sediment.</title>
        <authorList>
            <person name="Qiu D."/>
        </authorList>
    </citation>
    <scope>NUCLEOTIDE SEQUENCE [LARGE SCALE GENOMIC DNA]</scope>
    <source>
        <strain evidence="7 8">DSM 12116</strain>
    </source>
</reference>
<evidence type="ECO:0000256" key="3">
    <source>
        <dbReference type="ARBA" id="ARBA00023015"/>
    </source>
</evidence>
<dbReference type="PROSITE" id="PS50045">
    <property type="entry name" value="SIGMA54_INTERACT_4"/>
    <property type="match status" value="1"/>
</dbReference>
<dbReference type="Pfam" id="PF02954">
    <property type="entry name" value="HTH_8"/>
    <property type="match status" value="1"/>
</dbReference>
<evidence type="ECO:0000256" key="5">
    <source>
        <dbReference type="ARBA" id="ARBA00023163"/>
    </source>
</evidence>